<organism evidence="1 2">
    <name type="scientific">Stutzerimonas stutzeri KOS6</name>
    <dbReference type="NCBI Taxonomy" id="1218352"/>
    <lineage>
        <taxon>Bacteria</taxon>
        <taxon>Pseudomonadati</taxon>
        <taxon>Pseudomonadota</taxon>
        <taxon>Gammaproteobacteria</taxon>
        <taxon>Pseudomonadales</taxon>
        <taxon>Pseudomonadaceae</taxon>
        <taxon>Stutzerimonas</taxon>
    </lineage>
</organism>
<name>A0A061JN41_STUST</name>
<reference evidence="1 2" key="1">
    <citation type="journal article" date="2013" name="Genome Announc.">
        <title>Draft Genome of the Nitrogen-Fixing Bacterium Pseudomonas stutzeri Strain KOS6 Isolated from Industrial Hydrocarbon Sludge.</title>
        <authorList>
            <person name="Grigoryeva T.V."/>
            <person name="Laikov A.V."/>
            <person name="Naumova R.P."/>
            <person name="Manolov A.I."/>
            <person name="Larin A.K."/>
            <person name="Karpova I.Y."/>
            <person name="Semashko T.A."/>
            <person name="Alexeev D.G."/>
            <person name="Kostryukova E.S."/>
            <person name="Muller R."/>
            <person name="Govorun V.M."/>
        </authorList>
    </citation>
    <scope>NUCLEOTIDE SEQUENCE [LARGE SCALE GENOMIC DNA]</scope>
    <source>
        <strain evidence="1 2">KOS6</strain>
    </source>
</reference>
<dbReference type="Proteomes" id="UP000026923">
    <property type="component" value="Unassembled WGS sequence"/>
</dbReference>
<protein>
    <submittedName>
        <fullName evidence="1">Uncharacterized protein</fullName>
    </submittedName>
</protein>
<sequence length="343" mass="37319">MNDTLKAVGNLGAELGAAKAENERLRGLLRECLGSAVLPSFTEERVNAALSQQAEPAPAQDEREAFERDVNLFGVGFLVDGIRVSPDRVVMQYSTGRPAQTGQPVAVNPDPPEMIIRWYESPESVHRAMWEPMAIGEGMTYDELLAEGVTCGFDESGNEVEMEAGADIEGMRMQGCWAFVDTLNSCIHAWAAPDADRGKILHMLAHEIGHATGTPHPDGFQEEMRAEQFGRVAAAAYSMLLDKDRPQCTAPACGCADAYCMAWPDEAAPIAQTAPQPEQSGLVEALDWLDTEVSAIDTWYRGSPSYERDAGWFKSEVLRLIEGCRAALSTQGDPDAPDTTSHR</sequence>
<dbReference type="RefSeq" id="WP_003297469.1">
    <property type="nucleotide sequence ID" value="NZ_KK020676.1"/>
</dbReference>
<evidence type="ECO:0000313" key="2">
    <source>
        <dbReference type="Proteomes" id="UP000026923"/>
    </source>
</evidence>
<dbReference type="EMBL" id="AMCZ02000035">
    <property type="protein sequence ID" value="EWC39609.1"/>
    <property type="molecule type" value="Genomic_DNA"/>
</dbReference>
<dbReference type="AlphaFoldDB" id="A0A061JN41"/>
<proteinExistence type="predicted"/>
<accession>A0A061JN41</accession>
<evidence type="ECO:0000313" key="1">
    <source>
        <dbReference type="EMBL" id="EWC39609.1"/>
    </source>
</evidence>
<gene>
    <name evidence="1" type="ORF">B597_019655</name>
</gene>
<comment type="caution">
    <text evidence="1">The sequence shown here is derived from an EMBL/GenBank/DDBJ whole genome shotgun (WGS) entry which is preliminary data.</text>
</comment>
<dbReference type="HOGENOM" id="CLU_808595_0_0_6"/>